<dbReference type="PANTHER" id="PTHR13621:SF2">
    <property type="entry name" value="PROLINE-RICH PROTEIN PRCC"/>
    <property type="match status" value="1"/>
</dbReference>
<feature type="compositionally biased region" description="Basic and acidic residues" evidence="1">
    <location>
        <begin position="85"/>
        <end position="94"/>
    </location>
</feature>
<feature type="region of interest" description="Disordered" evidence="1">
    <location>
        <begin position="1"/>
        <end position="204"/>
    </location>
</feature>
<sequence length="472" mass="51193">MDSLLANYASSDEEEQPSPPPQRIPPAKPVKLESRAGEEREENFLSNSTSQRGGISNSLPPPKTSLFNSLPPPKSKSFPNTKTQPELEHQREVDERDEQIVENSKPKSSSSSLFSSLPTPKSSLSSSSSASKKVVQFRPPTIVNSTAGSFDDGDEDSDEGEQERKKKRSKELVSTASATSFLSSIPAPRHSATLGSLPSASGRRSMLETDTPAFNVSIVSAAGSDPVVNPNLGYLRDQSDEMNYDYSSLSSTPLSSISTGNDAGMNSNERYLGNQFHETYDHSSSLGGESSVYYGAYGVGSTDVSGVSTAGTDAVMNANAGSYEAVDYSYGNGEHVDYTTYGGSHGDYSNNTQYENNWANATALPEVSGVVENALQVPGKRGRKDAPQEIVEVKQDELMKNRPREDQVKLTGIAFGPAYQPTSTKGKPTKLHKRKHQIGSLYFDMRQKEMELAERRAKGHLTKAQTQAKYGW</sequence>
<evidence type="ECO:0000256" key="1">
    <source>
        <dbReference type="SAM" id="MobiDB-lite"/>
    </source>
</evidence>
<evidence type="ECO:0000313" key="2">
    <source>
        <dbReference type="EMBL" id="KAK6145169.1"/>
    </source>
</evidence>
<feature type="compositionally biased region" description="Polar residues" evidence="1">
    <location>
        <begin position="172"/>
        <end position="183"/>
    </location>
</feature>
<evidence type="ECO:0008006" key="4">
    <source>
        <dbReference type="Google" id="ProtNLM"/>
    </source>
</evidence>
<accession>A0ABR0WFQ8</accession>
<feature type="compositionally biased region" description="Low complexity" evidence="1">
    <location>
        <begin position="106"/>
        <end position="133"/>
    </location>
</feature>
<dbReference type="PANTHER" id="PTHR13621">
    <property type="entry name" value="PROLINE-RICH PROTEIN PRCC"/>
    <property type="match status" value="1"/>
</dbReference>
<feature type="compositionally biased region" description="Pro residues" evidence="1">
    <location>
        <begin position="17"/>
        <end position="28"/>
    </location>
</feature>
<keyword evidence="3" id="KW-1185">Reference proteome</keyword>
<name>A0ABR0WFQ8_REHGL</name>
<dbReference type="InterPro" id="IPR018800">
    <property type="entry name" value="PRCC"/>
</dbReference>
<feature type="compositionally biased region" description="Acidic residues" evidence="1">
    <location>
        <begin position="151"/>
        <end position="161"/>
    </location>
</feature>
<organism evidence="2 3">
    <name type="scientific">Rehmannia glutinosa</name>
    <name type="common">Chinese foxglove</name>
    <dbReference type="NCBI Taxonomy" id="99300"/>
    <lineage>
        <taxon>Eukaryota</taxon>
        <taxon>Viridiplantae</taxon>
        <taxon>Streptophyta</taxon>
        <taxon>Embryophyta</taxon>
        <taxon>Tracheophyta</taxon>
        <taxon>Spermatophyta</taxon>
        <taxon>Magnoliopsida</taxon>
        <taxon>eudicotyledons</taxon>
        <taxon>Gunneridae</taxon>
        <taxon>Pentapetalae</taxon>
        <taxon>asterids</taxon>
        <taxon>lamiids</taxon>
        <taxon>Lamiales</taxon>
        <taxon>Orobanchaceae</taxon>
        <taxon>Rehmannieae</taxon>
        <taxon>Rehmannia</taxon>
    </lineage>
</organism>
<dbReference type="Pfam" id="PF10253">
    <property type="entry name" value="PRCC"/>
    <property type="match status" value="1"/>
</dbReference>
<dbReference type="EMBL" id="JABTTQ020000012">
    <property type="protein sequence ID" value="KAK6145169.1"/>
    <property type="molecule type" value="Genomic_DNA"/>
</dbReference>
<comment type="caution">
    <text evidence="2">The sequence shown here is derived from an EMBL/GenBank/DDBJ whole genome shotgun (WGS) entry which is preliminary data.</text>
</comment>
<gene>
    <name evidence="2" type="ORF">DH2020_021989</name>
</gene>
<protein>
    <recommendedName>
        <fullName evidence="4">Proline-rich protein PRCC</fullName>
    </recommendedName>
</protein>
<proteinExistence type="predicted"/>
<feature type="compositionally biased region" description="Polar residues" evidence="1">
    <location>
        <begin position="44"/>
        <end position="58"/>
    </location>
</feature>
<evidence type="ECO:0000313" key="3">
    <source>
        <dbReference type="Proteomes" id="UP001318860"/>
    </source>
</evidence>
<dbReference type="Proteomes" id="UP001318860">
    <property type="component" value="Unassembled WGS sequence"/>
</dbReference>
<reference evidence="2 3" key="1">
    <citation type="journal article" date="2021" name="Comput. Struct. Biotechnol. J.">
        <title>De novo genome assembly of the potent medicinal plant Rehmannia glutinosa using nanopore technology.</title>
        <authorList>
            <person name="Ma L."/>
            <person name="Dong C."/>
            <person name="Song C."/>
            <person name="Wang X."/>
            <person name="Zheng X."/>
            <person name="Niu Y."/>
            <person name="Chen S."/>
            <person name="Feng W."/>
        </authorList>
    </citation>
    <scope>NUCLEOTIDE SEQUENCE [LARGE SCALE GENOMIC DNA]</scope>
    <source>
        <strain evidence="2">DH-2019</strain>
    </source>
</reference>